<name>A0AAW7ZC33_9FIRM</name>
<comment type="catalytic activity">
    <reaction evidence="4">
        <text>ATP + (deoxyribonucleotide)n-3'-hydroxyl + 5'-phospho-(deoxyribonucleotide)m = (deoxyribonucleotide)n+m + AMP + diphosphate.</text>
        <dbReference type="EC" id="6.5.1.1"/>
    </reaction>
</comment>
<dbReference type="Gene3D" id="3.30.470.30">
    <property type="entry name" value="DNA ligase/mRNA capping enzyme"/>
    <property type="match status" value="1"/>
</dbReference>
<dbReference type="Gene3D" id="2.40.50.140">
    <property type="entry name" value="Nucleic acid-binding proteins"/>
    <property type="match status" value="1"/>
</dbReference>
<keyword evidence="3 6" id="KW-0436">Ligase</keyword>
<comment type="similarity">
    <text evidence="1">Belongs to the ATP-dependent DNA ligase family.</text>
</comment>
<evidence type="ECO:0000313" key="6">
    <source>
        <dbReference type="EMBL" id="MDO7787085.1"/>
    </source>
</evidence>
<dbReference type="PANTHER" id="PTHR45674">
    <property type="entry name" value="DNA LIGASE 1/3 FAMILY MEMBER"/>
    <property type="match status" value="1"/>
</dbReference>
<dbReference type="EC" id="6.5.1.1" evidence="2"/>
<dbReference type="AlphaFoldDB" id="A0AAW7ZC33"/>
<dbReference type="EMBL" id="JARPTC010000010">
    <property type="protein sequence ID" value="MDO7787085.1"/>
    <property type="molecule type" value="Genomic_DNA"/>
</dbReference>
<dbReference type="InterPro" id="IPR012310">
    <property type="entry name" value="DNA_ligase_ATP-dep_cent"/>
</dbReference>
<dbReference type="CDD" id="cd07971">
    <property type="entry name" value="OBF_DNA_ligase_LigD"/>
    <property type="match status" value="1"/>
</dbReference>
<dbReference type="InterPro" id="IPR012309">
    <property type="entry name" value="DNA_ligase_ATP-dep_C"/>
</dbReference>
<reference evidence="6" key="2">
    <citation type="submission" date="2023-03" db="EMBL/GenBank/DDBJ databases">
        <authorList>
            <person name="Zhang Z."/>
        </authorList>
    </citation>
    <scope>NUCLEOTIDE SEQUENCE</scope>
    <source>
        <strain evidence="6">DSA</strain>
    </source>
</reference>
<dbReference type="GO" id="GO:0006281">
    <property type="term" value="P:DNA repair"/>
    <property type="evidence" value="ECO:0007669"/>
    <property type="project" value="InterPro"/>
</dbReference>
<dbReference type="Pfam" id="PF01068">
    <property type="entry name" value="DNA_ligase_A_M"/>
    <property type="match status" value="1"/>
</dbReference>
<dbReference type="InterPro" id="IPR012340">
    <property type="entry name" value="NA-bd_OB-fold"/>
</dbReference>
<evidence type="ECO:0000259" key="5">
    <source>
        <dbReference type="PROSITE" id="PS50160"/>
    </source>
</evidence>
<comment type="caution">
    <text evidence="6">The sequence shown here is derived from an EMBL/GenBank/DDBJ whole genome shotgun (WGS) entry which is preliminary data.</text>
</comment>
<dbReference type="GO" id="GO:0006310">
    <property type="term" value="P:DNA recombination"/>
    <property type="evidence" value="ECO:0007669"/>
    <property type="project" value="InterPro"/>
</dbReference>
<evidence type="ECO:0000256" key="4">
    <source>
        <dbReference type="ARBA" id="ARBA00034003"/>
    </source>
</evidence>
<evidence type="ECO:0000256" key="3">
    <source>
        <dbReference type="ARBA" id="ARBA00022598"/>
    </source>
</evidence>
<accession>A0AAW7ZC33</accession>
<dbReference type="CDD" id="cd07906">
    <property type="entry name" value="Adenylation_DNA_ligase_LigD_LigC"/>
    <property type="match status" value="1"/>
</dbReference>
<feature type="domain" description="ATP-dependent DNA ligase family profile" evidence="5">
    <location>
        <begin position="104"/>
        <end position="216"/>
    </location>
</feature>
<proteinExistence type="inferred from homology"/>
<evidence type="ECO:0000256" key="2">
    <source>
        <dbReference type="ARBA" id="ARBA00012727"/>
    </source>
</evidence>
<organism evidence="6 7">
    <name type="scientific">Desulforamulus aquiferis</name>
    <dbReference type="NCBI Taxonomy" id="1397668"/>
    <lineage>
        <taxon>Bacteria</taxon>
        <taxon>Bacillati</taxon>
        <taxon>Bacillota</taxon>
        <taxon>Clostridia</taxon>
        <taxon>Eubacteriales</taxon>
        <taxon>Peptococcaceae</taxon>
        <taxon>Desulforamulus</taxon>
    </lineage>
</organism>
<reference evidence="6" key="1">
    <citation type="journal article" date="2023" name="J. Hazard. Mater.">
        <title>Anaerobic biodegradation of pyrene and benzo[a]pyrene by a new sulfate-reducing Desulforamulus aquiferis strain DSA.</title>
        <authorList>
            <person name="Zhang Z."/>
            <person name="Sun J."/>
            <person name="Gong X."/>
            <person name="Wang C."/>
            <person name="Wang H."/>
        </authorList>
    </citation>
    <scope>NUCLEOTIDE SEQUENCE</scope>
    <source>
        <strain evidence="6">DSA</strain>
    </source>
</reference>
<dbReference type="GO" id="GO:0005524">
    <property type="term" value="F:ATP binding"/>
    <property type="evidence" value="ECO:0007669"/>
    <property type="project" value="InterPro"/>
</dbReference>
<dbReference type="GO" id="GO:0003910">
    <property type="term" value="F:DNA ligase (ATP) activity"/>
    <property type="evidence" value="ECO:0007669"/>
    <property type="project" value="UniProtKB-EC"/>
</dbReference>
<dbReference type="Pfam" id="PF04679">
    <property type="entry name" value="DNA_ligase_A_C"/>
    <property type="match status" value="1"/>
</dbReference>
<dbReference type="NCBIfam" id="TIGR02779">
    <property type="entry name" value="NHEJ_ligase_lig"/>
    <property type="match status" value="1"/>
</dbReference>
<dbReference type="SUPFAM" id="SSF56091">
    <property type="entry name" value="DNA ligase/mRNA capping enzyme, catalytic domain"/>
    <property type="match status" value="1"/>
</dbReference>
<evidence type="ECO:0000256" key="1">
    <source>
        <dbReference type="ARBA" id="ARBA00007572"/>
    </source>
</evidence>
<dbReference type="InterPro" id="IPR050191">
    <property type="entry name" value="ATP-dep_DNA_ligase"/>
</dbReference>
<dbReference type="PROSITE" id="PS50160">
    <property type="entry name" value="DNA_LIGASE_A3"/>
    <property type="match status" value="1"/>
</dbReference>
<protein>
    <recommendedName>
        <fullName evidence="2">DNA ligase (ATP)</fullName>
        <ecNumber evidence="2">6.5.1.1</ecNumber>
    </recommendedName>
</protein>
<dbReference type="Gene3D" id="3.30.1490.70">
    <property type="match status" value="1"/>
</dbReference>
<dbReference type="PANTHER" id="PTHR45674:SF4">
    <property type="entry name" value="DNA LIGASE 1"/>
    <property type="match status" value="1"/>
</dbReference>
<gene>
    <name evidence="6" type="primary">ligD</name>
    <name evidence="6" type="ORF">P6N53_07630</name>
</gene>
<evidence type="ECO:0000313" key="7">
    <source>
        <dbReference type="Proteomes" id="UP001172911"/>
    </source>
</evidence>
<dbReference type="InterPro" id="IPR014146">
    <property type="entry name" value="LigD_ligase_dom"/>
</dbReference>
<dbReference type="Proteomes" id="UP001172911">
    <property type="component" value="Unassembled WGS sequence"/>
</dbReference>
<keyword evidence="7" id="KW-1185">Reference proteome</keyword>
<dbReference type="SUPFAM" id="SSF50249">
    <property type="entry name" value="Nucleic acid-binding proteins"/>
    <property type="match status" value="1"/>
</dbReference>
<sequence>MLATTAEPFDSQDYLYEIKWDGYRGLAYLGQQTTILSRNQLDLTPRFPELQGLHLRAREKPTILDGEIVVLKEGKPSFSSLQARGKISDPLRINRLARQLPAIFIAFDILYVAGRDVTRLTVTERKEILERIVEQGPELIISQSVIGSGVQFFKQVTKSGLEGVMAKRIDSPYLPGKRSGYWKKIRVIKSADLVICGWEKGEGKRHLGSLILAGYFKDGWYYNGKVGTGMSRKEELLLLEKLKPLEISKPVFDPPRGEFKQPYWVKPVLVCEVNYSEISPDNRLRHPSYKGLRHDKSPADCKPLEFKTTTQV</sequence>